<evidence type="ECO:0000256" key="11">
    <source>
        <dbReference type="ARBA" id="ARBA00063778"/>
    </source>
</evidence>
<comment type="catalytic activity">
    <reaction evidence="13">
        <text>GTP + H2O = GDP + phosphate + H(+)</text>
        <dbReference type="Rhea" id="RHEA:19669"/>
        <dbReference type="ChEBI" id="CHEBI:15377"/>
        <dbReference type="ChEBI" id="CHEBI:15378"/>
        <dbReference type="ChEBI" id="CHEBI:37565"/>
        <dbReference type="ChEBI" id="CHEBI:43474"/>
        <dbReference type="ChEBI" id="CHEBI:58189"/>
        <dbReference type="EC" id="3.6.5.3"/>
    </reaction>
</comment>
<dbReference type="InterPro" id="IPR033720">
    <property type="entry name" value="EFTU_2"/>
</dbReference>
<dbReference type="NCBIfam" id="NF000766">
    <property type="entry name" value="PRK00049.1"/>
    <property type="match status" value="1"/>
</dbReference>
<feature type="binding site" evidence="13">
    <location>
        <begin position="136"/>
        <end position="139"/>
    </location>
    <ligand>
        <name>GTP</name>
        <dbReference type="ChEBI" id="CHEBI:37565"/>
    </ligand>
</feature>
<dbReference type="InterPro" id="IPR009001">
    <property type="entry name" value="Transl_elong_EF1A/Init_IF2_C"/>
</dbReference>
<dbReference type="GO" id="GO:0005525">
    <property type="term" value="F:GTP binding"/>
    <property type="evidence" value="ECO:0007669"/>
    <property type="project" value="UniProtKB-UniRule"/>
</dbReference>
<dbReference type="InterPro" id="IPR000795">
    <property type="entry name" value="T_Tr_GTP-bd_dom"/>
</dbReference>
<evidence type="ECO:0000256" key="3">
    <source>
        <dbReference type="ARBA" id="ARBA00022741"/>
    </source>
</evidence>
<name>A0AAJ5X7M9_9SPHN</name>
<keyword evidence="2 13" id="KW-0479">Metal-binding</keyword>
<keyword evidence="13" id="KW-0963">Cytoplasm</keyword>
<dbReference type="InterPro" id="IPR004160">
    <property type="entry name" value="Transl_elong_EFTu/EF1A_C"/>
</dbReference>
<dbReference type="PANTHER" id="PTHR43721">
    <property type="entry name" value="ELONGATION FACTOR TU-RELATED"/>
    <property type="match status" value="1"/>
</dbReference>
<feature type="binding site" evidence="13">
    <location>
        <begin position="19"/>
        <end position="26"/>
    </location>
    <ligand>
        <name>GTP</name>
        <dbReference type="ChEBI" id="CHEBI:37565"/>
    </ligand>
</feature>
<dbReference type="PANTHER" id="PTHR43721:SF22">
    <property type="entry name" value="ELONGATION FACTOR TU, MITOCHONDRIAL"/>
    <property type="match status" value="1"/>
</dbReference>
<dbReference type="PROSITE" id="PS00301">
    <property type="entry name" value="G_TR_1"/>
    <property type="match status" value="1"/>
</dbReference>
<dbReference type="Gene3D" id="3.40.50.300">
    <property type="entry name" value="P-loop containing nucleotide triphosphate hydrolases"/>
    <property type="match status" value="1"/>
</dbReference>
<comment type="similarity">
    <text evidence="1 13">Belongs to the TRAFAC class translation factor GTPase superfamily. Classic translation factor GTPase family. EF-Tu/EF-1A subfamily.</text>
</comment>
<protein>
    <recommendedName>
        <fullName evidence="9 13">Elongation factor Tu</fullName>
        <shortName evidence="13">EF-Tu</shortName>
        <ecNumber evidence="13">3.6.5.3</ecNumber>
    </recommendedName>
</protein>
<dbReference type="Pfam" id="PF03144">
    <property type="entry name" value="GTP_EFTU_D2"/>
    <property type="match status" value="1"/>
</dbReference>
<dbReference type="InterPro" id="IPR004541">
    <property type="entry name" value="Transl_elong_EFTu/EF1A_bac/org"/>
</dbReference>
<evidence type="ECO:0000256" key="2">
    <source>
        <dbReference type="ARBA" id="ARBA00022723"/>
    </source>
</evidence>
<sequence length="396" mass="42808">MGKAKFERNKPHCNVGTIGHVDHGKTTLTAAITKVMAELHGGAAVDFANIDKAPEERERGITISTAHVEYETTGRHYAHVDCPGHADYVKNMITGAAQMDGGILVVNAADGPMPQTREHILLARQVGVPALVVYMNKVDQVDDEELLELVELEVRELLSKYDFPGDDIPIIKGSALAALEGRDDNIGKDSIVALMDAVDSFIPQPDRPVDKPFLMPIEDVFSISGRGTVVTGRVETGVVNVGDEVEIVGIKDTQKTVVTGVEMFRKLLDRGEAGDNIGALIRGVGRDDVERGQVLAKPGSVNPHTEFNAEVYVLSKDEGGRHTPFFANYRPQFYFRTTDVTGEVILPEGTEMVMPGDNVTIGVKLIAPIAMDEGLRFAIREGGRTVGSGVVSKITK</sequence>
<dbReference type="GO" id="GO:0000287">
    <property type="term" value="F:magnesium ion binding"/>
    <property type="evidence" value="ECO:0007669"/>
    <property type="project" value="UniProtKB-UniRule"/>
</dbReference>
<evidence type="ECO:0000256" key="13">
    <source>
        <dbReference type="HAMAP-Rule" id="MF_00118"/>
    </source>
</evidence>
<dbReference type="InterPro" id="IPR031157">
    <property type="entry name" value="G_TR_CS"/>
</dbReference>
<evidence type="ECO:0000256" key="6">
    <source>
        <dbReference type="ARBA" id="ARBA00022842"/>
    </source>
</evidence>
<feature type="domain" description="Tr-type G" evidence="14">
    <location>
        <begin position="10"/>
        <end position="209"/>
    </location>
</feature>
<comment type="subunit">
    <text evidence="11">Monomer. Heterotetramer composed of two EF-Ts.EF-Tu dimer complexes.</text>
</comment>
<dbReference type="CDD" id="cd03707">
    <property type="entry name" value="EFTU_III"/>
    <property type="match status" value="1"/>
</dbReference>
<dbReference type="SUPFAM" id="SSF50465">
    <property type="entry name" value="EF-Tu/eEF-1alpha/eIF2-gamma C-terminal domain"/>
    <property type="match status" value="1"/>
</dbReference>
<dbReference type="Gene3D" id="2.40.30.10">
    <property type="entry name" value="Translation factors"/>
    <property type="match status" value="2"/>
</dbReference>
<dbReference type="GO" id="GO:0003746">
    <property type="term" value="F:translation elongation factor activity"/>
    <property type="evidence" value="ECO:0007669"/>
    <property type="project" value="UniProtKB-UniRule"/>
</dbReference>
<keyword evidence="3 13" id="KW-0547">Nucleotide-binding</keyword>
<accession>A0AAJ5X7M9</accession>
<comment type="subcellular location">
    <subcellularLocation>
        <location evidence="13">Cytoplasm</location>
    </subcellularLocation>
</comment>
<dbReference type="InterPro" id="IPR009000">
    <property type="entry name" value="Transl_B-barrel_sf"/>
</dbReference>
<dbReference type="Pfam" id="PF00009">
    <property type="entry name" value="GTP_EFTU"/>
    <property type="match status" value="1"/>
</dbReference>
<comment type="function">
    <text evidence="10">May play an important regulatory role in cell growth and in the bacterial response to nutrient deprivation.</text>
</comment>
<comment type="function">
    <text evidence="13">GTP hydrolase that promotes the GTP-dependent binding of aminoacyl-tRNA to the A-site of ribosomes during protein biosynthesis.</text>
</comment>
<dbReference type="AlphaFoldDB" id="A0AAJ5X7M9"/>
<keyword evidence="7 13" id="KW-0648">Protein biosynthesis</keyword>
<evidence type="ECO:0000256" key="9">
    <source>
        <dbReference type="ARBA" id="ARBA00029554"/>
    </source>
</evidence>
<dbReference type="CDD" id="cd03697">
    <property type="entry name" value="EFTU_II"/>
    <property type="match status" value="1"/>
</dbReference>
<comment type="subunit">
    <text evidence="12">(Microbial infection) Upon infection by bacteriophage Qbeta, part of the viral RNA-dependent RNA polymerase complex, the other subunits are the viral replicase catalytic subunit (AC P14647), host ribosomal protein S1 and EF-Ts.</text>
</comment>
<dbReference type="SUPFAM" id="SSF50447">
    <property type="entry name" value="Translation proteins"/>
    <property type="match status" value="1"/>
</dbReference>
<evidence type="ECO:0000256" key="8">
    <source>
        <dbReference type="ARBA" id="ARBA00023134"/>
    </source>
</evidence>
<evidence type="ECO:0000313" key="15">
    <source>
        <dbReference type="EMBL" id="WEK47435.1"/>
    </source>
</evidence>
<dbReference type="InterPro" id="IPR027417">
    <property type="entry name" value="P-loop_NTPase"/>
</dbReference>
<feature type="binding site" evidence="13">
    <location>
        <begin position="81"/>
        <end position="85"/>
    </location>
    <ligand>
        <name>GTP</name>
        <dbReference type="ChEBI" id="CHEBI:37565"/>
    </ligand>
</feature>
<organism evidence="15 16">
    <name type="scientific">Candidatus Andeanibacterium colombiense</name>
    <dbReference type="NCBI Taxonomy" id="3121345"/>
    <lineage>
        <taxon>Bacteria</taxon>
        <taxon>Pseudomonadati</taxon>
        <taxon>Pseudomonadota</taxon>
        <taxon>Alphaproteobacteria</taxon>
        <taxon>Sphingomonadales</taxon>
        <taxon>Sphingomonadaceae</taxon>
        <taxon>Candidatus Andeanibacterium</taxon>
    </lineage>
</organism>
<evidence type="ECO:0000256" key="1">
    <source>
        <dbReference type="ARBA" id="ARBA00007249"/>
    </source>
</evidence>
<keyword evidence="4 13" id="KW-0251">Elongation factor</keyword>
<dbReference type="KEGG" id="acob:P0Y56_03865"/>
<dbReference type="Pfam" id="PF03143">
    <property type="entry name" value="GTP_EFTU_D3"/>
    <property type="match status" value="1"/>
</dbReference>
<evidence type="ECO:0000256" key="10">
    <source>
        <dbReference type="ARBA" id="ARBA00058140"/>
    </source>
</evidence>
<evidence type="ECO:0000313" key="16">
    <source>
        <dbReference type="Proteomes" id="UP001218362"/>
    </source>
</evidence>
<dbReference type="CDD" id="cd01884">
    <property type="entry name" value="EF_Tu"/>
    <property type="match status" value="1"/>
</dbReference>
<evidence type="ECO:0000259" key="14">
    <source>
        <dbReference type="PROSITE" id="PS51722"/>
    </source>
</evidence>
<gene>
    <name evidence="13 15" type="primary">tuf</name>
    <name evidence="15" type="ORF">P0Y56_03865</name>
</gene>
<dbReference type="InterPro" id="IPR050055">
    <property type="entry name" value="EF-Tu_GTPase"/>
</dbReference>
<dbReference type="InterPro" id="IPR004161">
    <property type="entry name" value="EFTu-like_2"/>
</dbReference>
<dbReference type="NCBIfam" id="TIGR00231">
    <property type="entry name" value="small_GTP"/>
    <property type="match status" value="1"/>
</dbReference>
<dbReference type="NCBIfam" id="NF009372">
    <property type="entry name" value="PRK12735.1"/>
    <property type="match status" value="1"/>
</dbReference>
<dbReference type="NCBIfam" id="NF009373">
    <property type="entry name" value="PRK12736.1"/>
    <property type="match status" value="1"/>
</dbReference>
<dbReference type="PRINTS" id="PR00315">
    <property type="entry name" value="ELONGATNFCT"/>
</dbReference>
<dbReference type="FunFam" id="2.40.30.10:FF:000001">
    <property type="entry name" value="Elongation factor Tu"/>
    <property type="match status" value="1"/>
</dbReference>
<keyword evidence="8 13" id="KW-0342">GTP-binding</keyword>
<dbReference type="PROSITE" id="PS51722">
    <property type="entry name" value="G_TR_2"/>
    <property type="match status" value="1"/>
</dbReference>
<evidence type="ECO:0000256" key="4">
    <source>
        <dbReference type="ARBA" id="ARBA00022768"/>
    </source>
</evidence>
<dbReference type="InterPro" id="IPR041709">
    <property type="entry name" value="EF-Tu_GTP-bd"/>
</dbReference>
<dbReference type="Proteomes" id="UP001218362">
    <property type="component" value="Chromosome"/>
</dbReference>
<feature type="binding site" evidence="13">
    <location>
        <position position="26"/>
    </location>
    <ligand>
        <name>Mg(2+)</name>
        <dbReference type="ChEBI" id="CHEBI:18420"/>
    </ligand>
</feature>
<evidence type="ECO:0000256" key="7">
    <source>
        <dbReference type="ARBA" id="ARBA00022917"/>
    </source>
</evidence>
<proteinExistence type="inferred from homology"/>
<keyword evidence="5 13" id="KW-0378">Hydrolase</keyword>
<dbReference type="GO" id="GO:0005829">
    <property type="term" value="C:cytosol"/>
    <property type="evidence" value="ECO:0007669"/>
    <property type="project" value="TreeGrafter"/>
</dbReference>
<dbReference type="FunFam" id="3.40.50.300:FF:000003">
    <property type="entry name" value="Elongation factor Tu"/>
    <property type="match status" value="1"/>
</dbReference>
<dbReference type="NCBIfam" id="TIGR00485">
    <property type="entry name" value="EF-Tu"/>
    <property type="match status" value="1"/>
</dbReference>
<evidence type="ECO:0000256" key="5">
    <source>
        <dbReference type="ARBA" id="ARBA00022801"/>
    </source>
</evidence>
<dbReference type="GO" id="GO:0003924">
    <property type="term" value="F:GTPase activity"/>
    <property type="evidence" value="ECO:0007669"/>
    <property type="project" value="UniProtKB-UniRule"/>
</dbReference>
<keyword evidence="6 13" id="KW-0460">Magnesium</keyword>
<evidence type="ECO:0000256" key="12">
    <source>
        <dbReference type="ARBA" id="ARBA00064283"/>
    </source>
</evidence>
<dbReference type="EMBL" id="CP119316">
    <property type="protein sequence ID" value="WEK47435.1"/>
    <property type="molecule type" value="Genomic_DNA"/>
</dbReference>
<dbReference type="InterPro" id="IPR005225">
    <property type="entry name" value="Small_GTP-bd"/>
</dbReference>
<reference evidence="15" key="1">
    <citation type="submission" date="2023-03" db="EMBL/GenBank/DDBJ databases">
        <title>Andean soil-derived lignocellulolytic bacterial consortium as a source of novel taxa and putative plastic-active enzymes.</title>
        <authorList>
            <person name="Diaz-Garcia L."/>
            <person name="Chuvochina M."/>
            <person name="Feuerriegel G."/>
            <person name="Bunk B."/>
            <person name="Sproer C."/>
            <person name="Streit W.R."/>
            <person name="Rodriguez L.M."/>
            <person name="Overmann J."/>
            <person name="Jimenez D.J."/>
        </authorList>
    </citation>
    <scope>NUCLEOTIDE SEQUENCE</scope>
    <source>
        <strain evidence="15">MAG 26</strain>
    </source>
</reference>
<dbReference type="HAMAP" id="MF_00118_B">
    <property type="entry name" value="EF_Tu_B"/>
    <property type="match status" value="1"/>
</dbReference>
<dbReference type="SUPFAM" id="SSF52540">
    <property type="entry name" value="P-loop containing nucleoside triphosphate hydrolases"/>
    <property type="match status" value="1"/>
</dbReference>
<dbReference type="EC" id="3.6.5.3" evidence="13"/>